<dbReference type="InterPro" id="IPR002347">
    <property type="entry name" value="SDR_fam"/>
</dbReference>
<dbReference type="InterPro" id="IPR051687">
    <property type="entry name" value="Peroxisomal_Beta-Oxidation"/>
</dbReference>
<keyword evidence="2" id="KW-0560">Oxidoreductase</keyword>
<dbReference type="PANTHER" id="PTHR45024">
    <property type="entry name" value="DEHYDROGENASES, SHORT CHAIN"/>
    <property type="match status" value="1"/>
</dbReference>
<dbReference type="GO" id="GO:0016491">
    <property type="term" value="F:oxidoreductase activity"/>
    <property type="evidence" value="ECO:0007669"/>
    <property type="project" value="UniProtKB-KW"/>
</dbReference>
<comment type="similarity">
    <text evidence="1">Belongs to the short-chain dehydrogenases/reductases (SDR) family.</text>
</comment>
<dbReference type="PANTHER" id="PTHR45024:SF2">
    <property type="entry name" value="SCP2 DOMAIN-CONTAINING PROTEIN"/>
    <property type="match status" value="1"/>
</dbReference>
<dbReference type="AlphaFoldDB" id="A0A3B0RUZ2"/>
<evidence type="ECO:0000256" key="2">
    <source>
        <dbReference type="ARBA" id="ARBA00023002"/>
    </source>
</evidence>
<dbReference type="Gene3D" id="3.40.50.720">
    <property type="entry name" value="NAD(P)-binding Rossmann-like Domain"/>
    <property type="match status" value="1"/>
</dbReference>
<dbReference type="InterPro" id="IPR036291">
    <property type="entry name" value="NAD(P)-bd_dom_sf"/>
</dbReference>
<gene>
    <name evidence="4" type="ORF">MNBD_ALPHA02-2443</name>
</gene>
<dbReference type="EMBL" id="UOED01000024">
    <property type="protein sequence ID" value="VAV87265.1"/>
    <property type="molecule type" value="Genomic_DNA"/>
</dbReference>
<feature type="domain" description="Ketoreductase" evidence="3">
    <location>
        <begin position="8"/>
        <end position="203"/>
    </location>
</feature>
<organism evidence="4">
    <name type="scientific">hydrothermal vent metagenome</name>
    <dbReference type="NCBI Taxonomy" id="652676"/>
    <lineage>
        <taxon>unclassified sequences</taxon>
        <taxon>metagenomes</taxon>
        <taxon>ecological metagenomes</taxon>
    </lineage>
</organism>
<dbReference type="Pfam" id="PF00106">
    <property type="entry name" value="adh_short"/>
    <property type="match status" value="1"/>
</dbReference>
<dbReference type="SMART" id="SM00822">
    <property type="entry name" value="PKS_KR"/>
    <property type="match status" value="1"/>
</dbReference>
<evidence type="ECO:0000256" key="1">
    <source>
        <dbReference type="ARBA" id="ARBA00006484"/>
    </source>
</evidence>
<proteinExistence type="inferred from homology"/>
<evidence type="ECO:0000259" key="3">
    <source>
        <dbReference type="SMART" id="SM00822"/>
    </source>
</evidence>
<protein>
    <submittedName>
        <fullName evidence="4">Oxidoreductase, short-chain dehydrogenase/reductase family</fullName>
    </submittedName>
</protein>
<sequence>MSYDFTGQVAIITGAGGGLGRAHALAFAARGAMVVVNDLGGSRDGSAPSADGPQSAADRVVQEIIDLGGKAIANGGNVTSEEDMQAMADQAVAAFGRIDILVNNAGILRDKTFTKMALSDFEMVMNVHLMGSVIATRAILPVMKAQEYGRIVMTTSSSGLYGNYGQSNYGAAKLGLVGLVNTLKLELYKSGIRVNALAPVAATRMTDDIMPPQMLDLLTPASVSPAVLFLCGKNAPTGEIITAGAGTFARAQILESEGLFLGAEATPEMIAESWDNLSDMTAARPYKQGADQSQKFVVNAFENKG</sequence>
<dbReference type="FunFam" id="3.40.50.720:FF:000084">
    <property type="entry name" value="Short-chain dehydrogenase reductase"/>
    <property type="match status" value="1"/>
</dbReference>
<evidence type="ECO:0000313" key="4">
    <source>
        <dbReference type="EMBL" id="VAV87265.1"/>
    </source>
</evidence>
<reference evidence="4" key="1">
    <citation type="submission" date="2018-06" db="EMBL/GenBank/DDBJ databases">
        <authorList>
            <person name="Zhirakovskaya E."/>
        </authorList>
    </citation>
    <scope>NUCLEOTIDE SEQUENCE</scope>
</reference>
<dbReference type="SUPFAM" id="SSF51735">
    <property type="entry name" value="NAD(P)-binding Rossmann-fold domains"/>
    <property type="match status" value="1"/>
</dbReference>
<dbReference type="PRINTS" id="PR00081">
    <property type="entry name" value="GDHRDH"/>
</dbReference>
<dbReference type="InterPro" id="IPR057326">
    <property type="entry name" value="KR_dom"/>
</dbReference>
<dbReference type="PRINTS" id="PR00080">
    <property type="entry name" value="SDRFAMILY"/>
</dbReference>
<name>A0A3B0RUZ2_9ZZZZ</name>
<accession>A0A3B0RUZ2</accession>